<feature type="domain" description="THUMP-like" evidence="1">
    <location>
        <begin position="318"/>
        <end position="390"/>
    </location>
</feature>
<evidence type="ECO:0000313" key="3">
    <source>
        <dbReference type="Proteomes" id="UP000007030"/>
    </source>
</evidence>
<dbReference type="Pfam" id="PF18096">
    <property type="entry name" value="Thump_like"/>
    <property type="match status" value="1"/>
</dbReference>
<organism evidence="2 3">
    <name type="scientific">Marinithermus hydrothermalis (strain DSM 14884 / JCM 11576 / T1)</name>
    <dbReference type="NCBI Taxonomy" id="869210"/>
    <lineage>
        <taxon>Bacteria</taxon>
        <taxon>Thermotogati</taxon>
        <taxon>Deinococcota</taxon>
        <taxon>Deinococci</taxon>
        <taxon>Thermales</taxon>
        <taxon>Thermaceae</taxon>
        <taxon>Marinithermus</taxon>
    </lineage>
</organism>
<reference evidence="2 3" key="1">
    <citation type="journal article" date="2012" name="Stand. Genomic Sci.">
        <title>Complete genome sequence of the aerobic, heterotroph Marinithermus hydrothermalis type strain (T1(T)) from a deep-sea hydrothermal vent chimney.</title>
        <authorList>
            <person name="Copeland A."/>
            <person name="Gu W."/>
            <person name="Yasawong M."/>
            <person name="Lapidus A."/>
            <person name="Lucas S."/>
            <person name="Deshpande S."/>
            <person name="Pagani I."/>
            <person name="Tapia R."/>
            <person name="Cheng J.F."/>
            <person name="Goodwin L.A."/>
            <person name="Pitluck S."/>
            <person name="Liolios K."/>
            <person name="Ivanova N."/>
            <person name="Mavromatis K."/>
            <person name="Mikhailova N."/>
            <person name="Pati A."/>
            <person name="Chen A."/>
            <person name="Palaniappan K."/>
            <person name="Land M."/>
            <person name="Pan C."/>
            <person name="Brambilla E.M."/>
            <person name="Rohde M."/>
            <person name="Tindall B.J."/>
            <person name="Sikorski J."/>
            <person name="Goker M."/>
            <person name="Detter J.C."/>
            <person name="Bristow J."/>
            <person name="Eisen J.A."/>
            <person name="Markowitz V."/>
            <person name="Hugenholtz P."/>
            <person name="Kyrpides N.C."/>
            <person name="Klenk H.P."/>
            <person name="Woyke T."/>
        </authorList>
    </citation>
    <scope>NUCLEOTIDE SEQUENCE [LARGE SCALE GENOMIC DNA]</scope>
    <source>
        <strain evidence="3">DSM 14884 / JCM 11576 / T1</strain>
    </source>
</reference>
<proteinExistence type="predicted"/>
<dbReference type="InterPro" id="IPR041497">
    <property type="entry name" value="Thump-like"/>
</dbReference>
<dbReference type="EMBL" id="CP002630">
    <property type="protein sequence ID" value="AEB12753.1"/>
    <property type="molecule type" value="Genomic_DNA"/>
</dbReference>
<dbReference type="OrthoDB" id="9810570at2"/>
<evidence type="ECO:0000313" key="2">
    <source>
        <dbReference type="EMBL" id="AEB12753.1"/>
    </source>
</evidence>
<dbReference type="SUPFAM" id="SSF53335">
    <property type="entry name" value="S-adenosyl-L-methionine-dependent methyltransferases"/>
    <property type="match status" value="1"/>
</dbReference>
<accession>F2NN14</accession>
<dbReference type="RefSeq" id="WP_013704798.1">
    <property type="nucleotide sequence ID" value="NC_015387.1"/>
</dbReference>
<protein>
    <submittedName>
        <fullName evidence="2">RNA cap guanine-n2 methyltransferase</fullName>
    </submittedName>
</protein>
<keyword evidence="2" id="KW-0808">Transferase</keyword>
<dbReference type="PANTHER" id="PTHR14741">
    <property type="entry name" value="S-ADENOSYLMETHIONINE-DEPENDENT METHYLTRANSFERASE RELATED"/>
    <property type="match status" value="1"/>
</dbReference>
<keyword evidence="2" id="KW-0489">Methyltransferase</keyword>
<dbReference type="AlphaFoldDB" id="F2NN14"/>
<dbReference type="GO" id="GO:0032259">
    <property type="term" value="P:methylation"/>
    <property type="evidence" value="ECO:0007669"/>
    <property type="project" value="UniProtKB-KW"/>
</dbReference>
<gene>
    <name evidence="2" type="ordered locus">Marky_2025</name>
</gene>
<evidence type="ECO:0000259" key="1">
    <source>
        <dbReference type="Pfam" id="PF18096"/>
    </source>
</evidence>
<dbReference type="PANTHER" id="PTHR14741:SF32">
    <property type="entry name" value="TRIMETHYLGUANOSINE SYNTHASE"/>
    <property type="match status" value="1"/>
</dbReference>
<dbReference type="CDD" id="cd02440">
    <property type="entry name" value="AdoMet_MTases"/>
    <property type="match status" value="1"/>
</dbReference>
<dbReference type="eggNOG" id="COG4123">
    <property type="taxonomic scope" value="Bacteria"/>
</dbReference>
<dbReference type="Gene3D" id="3.40.50.150">
    <property type="entry name" value="Vaccinia Virus protein VP39"/>
    <property type="match status" value="1"/>
</dbReference>
<dbReference type="Proteomes" id="UP000007030">
    <property type="component" value="Chromosome"/>
</dbReference>
<dbReference type="HOGENOM" id="CLU_038123_1_1_0"/>
<dbReference type="KEGG" id="mhd:Marky_2025"/>
<dbReference type="GO" id="GO:0008168">
    <property type="term" value="F:methyltransferase activity"/>
    <property type="evidence" value="ECO:0007669"/>
    <property type="project" value="UniProtKB-KW"/>
</dbReference>
<keyword evidence="3" id="KW-1185">Reference proteome</keyword>
<name>F2NN14_MARHT</name>
<dbReference type="STRING" id="869210.Marky_2025"/>
<sequence>MDRLTPERAAFLFTPEAHAALARLATADLSDAALLPRITELRRRFTAEQAALLLEQARLRRKARGKFPDAERLFFVAEALEQASSLEAARYRALSFAPFARVADLGAGIGADTLALAEVVREVIAVERDPLRALFLRANAAARGVAERVRVLEADWTQASLEVDAAFVDPARRREGRRVRGLEAMNPPFAAVLELVQRVRHVMVKLAPSVPHEARPRGAELEFISVGGECKEAVLRFGDLRLGASRVATVLPVGARLTSRDPLEAVPVGEPRAYLYEPDAAVIRAGLVQHLATRLGLAQLDPRIAYLTGEARHATPFARAWRVLRHGPFHLKTLNRWLAELEAGAVVLKKRGSPIDPDAFRRRLRTTPGGRPVTAFFTRVQDRPWMILAEAATLEV</sequence>
<dbReference type="InterPro" id="IPR029063">
    <property type="entry name" value="SAM-dependent_MTases_sf"/>
</dbReference>